<accession>A0A929BFK5</accession>
<evidence type="ECO:0000313" key="2">
    <source>
        <dbReference type="EMBL" id="MBE9376527.1"/>
    </source>
</evidence>
<proteinExistence type="predicted"/>
<feature type="transmembrane region" description="Helical" evidence="1">
    <location>
        <begin position="15"/>
        <end position="32"/>
    </location>
</feature>
<dbReference type="Proteomes" id="UP000598360">
    <property type="component" value="Unassembled WGS sequence"/>
</dbReference>
<evidence type="ECO:0000313" key="3">
    <source>
        <dbReference type="Proteomes" id="UP000598360"/>
    </source>
</evidence>
<keyword evidence="3" id="KW-1185">Reference proteome</keyword>
<dbReference type="AlphaFoldDB" id="A0A929BFK5"/>
<evidence type="ECO:0000256" key="1">
    <source>
        <dbReference type="SAM" id="Phobius"/>
    </source>
</evidence>
<sequence length="68" mass="6919">MAGQRAGRSDVSRRTMVLVAVAWVVVIGALVAGNGSVPGLVCAVGGLLLMIAGVVSFVLDRRRVQDGA</sequence>
<reference evidence="2" key="1">
    <citation type="submission" date="2020-10" db="EMBL/GenBank/DDBJ databases">
        <title>Diversity and distribution of actinomycetes associated with coral in the coast of Hainan.</title>
        <authorList>
            <person name="Li F."/>
        </authorList>
    </citation>
    <scope>NUCLEOTIDE SEQUENCE</scope>
    <source>
        <strain evidence="2">HNM0983</strain>
    </source>
</reference>
<name>A0A929BFK5_9PSEU</name>
<keyword evidence="1" id="KW-0472">Membrane</keyword>
<keyword evidence="1" id="KW-1133">Transmembrane helix</keyword>
<dbReference type="EMBL" id="JADEYC010000045">
    <property type="protein sequence ID" value="MBE9376527.1"/>
    <property type="molecule type" value="Genomic_DNA"/>
</dbReference>
<feature type="transmembrane region" description="Helical" evidence="1">
    <location>
        <begin position="38"/>
        <end position="59"/>
    </location>
</feature>
<protein>
    <submittedName>
        <fullName evidence="2">Uncharacterized protein</fullName>
    </submittedName>
</protein>
<comment type="caution">
    <text evidence="2">The sequence shown here is derived from an EMBL/GenBank/DDBJ whole genome shotgun (WGS) entry which is preliminary data.</text>
</comment>
<dbReference type="RefSeq" id="WP_193930318.1">
    <property type="nucleotide sequence ID" value="NZ_JADEYC010000045.1"/>
</dbReference>
<keyword evidence="1" id="KW-0812">Transmembrane</keyword>
<organism evidence="2 3">
    <name type="scientific">Saccharopolyspora montiporae</name>
    <dbReference type="NCBI Taxonomy" id="2781240"/>
    <lineage>
        <taxon>Bacteria</taxon>
        <taxon>Bacillati</taxon>
        <taxon>Actinomycetota</taxon>
        <taxon>Actinomycetes</taxon>
        <taxon>Pseudonocardiales</taxon>
        <taxon>Pseudonocardiaceae</taxon>
        <taxon>Saccharopolyspora</taxon>
    </lineage>
</organism>
<gene>
    <name evidence="2" type="ORF">IQ251_18915</name>
</gene>